<dbReference type="PANTHER" id="PTHR43418">
    <property type="entry name" value="MULTIFUNCTIONAL TRYPTOPHAN BIOSYNTHESIS PROTEIN-RELATED"/>
    <property type="match status" value="1"/>
</dbReference>
<dbReference type="Pfam" id="PF00117">
    <property type="entry name" value="GATase"/>
    <property type="match status" value="1"/>
</dbReference>
<dbReference type="InterPro" id="IPR050472">
    <property type="entry name" value="Anth_synth/Amidotransfase"/>
</dbReference>
<dbReference type="InterPro" id="IPR029062">
    <property type="entry name" value="Class_I_gatase-like"/>
</dbReference>
<dbReference type="SUPFAM" id="SSF52317">
    <property type="entry name" value="Class I glutamine amidotransferase-like"/>
    <property type="match status" value="1"/>
</dbReference>
<organism evidence="3 4">
    <name type="scientific">Spirosoma sordidisoli</name>
    <dbReference type="NCBI Taxonomy" id="2502893"/>
    <lineage>
        <taxon>Bacteria</taxon>
        <taxon>Pseudomonadati</taxon>
        <taxon>Bacteroidota</taxon>
        <taxon>Cytophagia</taxon>
        <taxon>Cytophagales</taxon>
        <taxon>Cytophagaceae</taxon>
        <taxon>Spirosoma</taxon>
    </lineage>
</organism>
<reference evidence="3 4" key="1">
    <citation type="submission" date="2019-01" db="EMBL/GenBank/DDBJ databases">
        <title>Spirosoma flava sp. nov., a propanil-degrading bacterium isolated from herbicide-contaminated soil.</title>
        <authorList>
            <person name="Zhang L."/>
            <person name="Jiang J.-D."/>
        </authorList>
    </citation>
    <scope>NUCLEOTIDE SEQUENCE [LARGE SCALE GENOMIC DNA]</scope>
    <source>
        <strain evidence="3 4">TY50</strain>
    </source>
</reference>
<dbReference type="PANTHER" id="PTHR43418:SF4">
    <property type="entry name" value="MULTIFUNCTIONAL TRYPTOPHAN BIOSYNTHESIS PROTEIN"/>
    <property type="match status" value="1"/>
</dbReference>
<dbReference type="PRINTS" id="PR00097">
    <property type="entry name" value="ANTSNTHASEII"/>
</dbReference>
<dbReference type="CDD" id="cd01743">
    <property type="entry name" value="GATase1_Anthranilate_Synthase"/>
    <property type="match status" value="1"/>
</dbReference>
<dbReference type="RefSeq" id="WP_129599954.1">
    <property type="nucleotide sequence ID" value="NZ_SBLB01000001.1"/>
</dbReference>
<evidence type="ECO:0000313" key="3">
    <source>
        <dbReference type="EMBL" id="RYC71239.1"/>
    </source>
</evidence>
<dbReference type="Gene3D" id="3.40.50.880">
    <property type="match status" value="1"/>
</dbReference>
<dbReference type="AlphaFoldDB" id="A0A4Q2UW96"/>
<protein>
    <submittedName>
        <fullName evidence="3">Aminodeoxychorismate/anthranilate synthase component II</fullName>
    </submittedName>
</protein>
<dbReference type="Proteomes" id="UP000290407">
    <property type="component" value="Unassembled WGS sequence"/>
</dbReference>
<evidence type="ECO:0000313" key="4">
    <source>
        <dbReference type="Proteomes" id="UP000290407"/>
    </source>
</evidence>
<dbReference type="EMBL" id="SBLB01000001">
    <property type="protein sequence ID" value="RYC71239.1"/>
    <property type="molecule type" value="Genomic_DNA"/>
</dbReference>
<name>A0A4Q2UW96_9BACT</name>
<dbReference type="PRINTS" id="PR00096">
    <property type="entry name" value="GATASE"/>
</dbReference>
<feature type="domain" description="Glutamine amidotransferase" evidence="2">
    <location>
        <begin position="4"/>
        <end position="184"/>
    </location>
</feature>
<proteinExistence type="predicted"/>
<accession>A0A4Q2UW96</accession>
<keyword evidence="4" id="KW-1185">Reference proteome</keyword>
<evidence type="ECO:0000256" key="1">
    <source>
        <dbReference type="ARBA" id="ARBA00022962"/>
    </source>
</evidence>
<gene>
    <name evidence="3" type="ORF">EQG79_03590</name>
</gene>
<dbReference type="FunFam" id="3.40.50.880:FF:000003">
    <property type="entry name" value="Anthranilate synthase component II"/>
    <property type="match status" value="1"/>
</dbReference>
<dbReference type="GO" id="GO:0005829">
    <property type="term" value="C:cytosol"/>
    <property type="evidence" value="ECO:0007669"/>
    <property type="project" value="TreeGrafter"/>
</dbReference>
<comment type="caution">
    <text evidence="3">The sequence shown here is derived from an EMBL/GenBank/DDBJ whole genome shotgun (WGS) entry which is preliminary data.</text>
</comment>
<dbReference type="InterPro" id="IPR006221">
    <property type="entry name" value="TrpG/PapA_dom"/>
</dbReference>
<dbReference type="InterPro" id="IPR017926">
    <property type="entry name" value="GATASE"/>
</dbReference>
<dbReference type="GO" id="GO:0004049">
    <property type="term" value="F:anthranilate synthase activity"/>
    <property type="evidence" value="ECO:0007669"/>
    <property type="project" value="TreeGrafter"/>
</dbReference>
<evidence type="ECO:0000259" key="2">
    <source>
        <dbReference type="Pfam" id="PF00117"/>
    </source>
</evidence>
<keyword evidence="1" id="KW-0315">Glutamine amidotransferase</keyword>
<dbReference type="PROSITE" id="PS51273">
    <property type="entry name" value="GATASE_TYPE_1"/>
    <property type="match status" value="1"/>
</dbReference>
<dbReference type="PRINTS" id="PR00099">
    <property type="entry name" value="CPSGATASE"/>
</dbReference>
<dbReference type="NCBIfam" id="TIGR00566">
    <property type="entry name" value="trpG_papA"/>
    <property type="match status" value="1"/>
</dbReference>
<dbReference type="GO" id="GO:0000162">
    <property type="term" value="P:L-tryptophan biosynthetic process"/>
    <property type="evidence" value="ECO:0007669"/>
    <property type="project" value="TreeGrafter"/>
</dbReference>
<sequence>MKLLLLDNYDSFTFTLVDYLRQAGADCRVVRNDEPFERLVAQPVDGVVLSPGPGRPKQAGRLLDIIDYYHRRVPMLGVCLGHQAIGEWAGASLGPALQPMHGKVSRVRVGTHPDPLLTGLPDSFSVTRYHSLVLTQLPASLDCILETESGEVMGIRHRTLPLWGVQFHPEAVLTEWGLPLLTNWIKIVQKLTQNQYLPHR</sequence>